<proteinExistence type="predicted"/>
<name>A0ABS4R281_9HYPH</name>
<evidence type="ECO:0000313" key="1">
    <source>
        <dbReference type="EMBL" id="MBP2237008.1"/>
    </source>
</evidence>
<keyword evidence="2" id="KW-1185">Reference proteome</keyword>
<organism evidence="1 2">
    <name type="scientific">Sinorhizobium kostiense</name>
    <dbReference type="NCBI Taxonomy" id="76747"/>
    <lineage>
        <taxon>Bacteria</taxon>
        <taxon>Pseudomonadati</taxon>
        <taxon>Pseudomonadota</taxon>
        <taxon>Alphaproteobacteria</taxon>
        <taxon>Hyphomicrobiales</taxon>
        <taxon>Rhizobiaceae</taxon>
        <taxon>Sinorhizobium/Ensifer group</taxon>
        <taxon>Sinorhizobium</taxon>
    </lineage>
</organism>
<gene>
    <name evidence="1" type="ORF">J2Z31_003522</name>
</gene>
<evidence type="ECO:0000313" key="2">
    <source>
        <dbReference type="Proteomes" id="UP000730739"/>
    </source>
</evidence>
<sequence length="33" mass="3668">MQPVIANSVRQELFGEITVRNHDLIGAGFVLSR</sequence>
<comment type="caution">
    <text evidence="1">The sequence shown here is derived from an EMBL/GenBank/DDBJ whole genome shotgun (WGS) entry which is preliminary data.</text>
</comment>
<protein>
    <submittedName>
        <fullName evidence="1">Uncharacterized protein</fullName>
    </submittedName>
</protein>
<reference evidence="1 2" key="1">
    <citation type="submission" date="2021-03" db="EMBL/GenBank/DDBJ databases">
        <title>Genomic Encyclopedia of Type Strains, Phase IV (KMG-IV): sequencing the most valuable type-strain genomes for metagenomic binning, comparative biology and taxonomic classification.</title>
        <authorList>
            <person name="Goeker M."/>
        </authorList>
    </citation>
    <scope>NUCLEOTIDE SEQUENCE [LARGE SCALE GENOMIC DNA]</scope>
    <source>
        <strain evidence="1 2">DSM 13372</strain>
    </source>
</reference>
<dbReference type="EMBL" id="JAGILA010000004">
    <property type="protein sequence ID" value="MBP2237008.1"/>
    <property type="molecule type" value="Genomic_DNA"/>
</dbReference>
<accession>A0ABS4R281</accession>
<dbReference type="Proteomes" id="UP000730739">
    <property type="component" value="Unassembled WGS sequence"/>
</dbReference>